<evidence type="ECO:0000313" key="3">
    <source>
        <dbReference type="EMBL" id="NDL57980.1"/>
    </source>
</evidence>
<dbReference type="InterPro" id="IPR002104">
    <property type="entry name" value="Integrase_catalytic"/>
</dbReference>
<keyword evidence="1" id="KW-0233">DNA recombination</keyword>
<organism evidence="3 4">
    <name type="scientific">Phytoactinopolyspora mesophila</name>
    <dbReference type="NCBI Taxonomy" id="2650750"/>
    <lineage>
        <taxon>Bacteria</taxon>
        <taxon>Bacillati</taxon>
        <taxon>Actinomycetota</taxon>
        <taxon>Actinomycetes</taxon>
        <taxon>Jiangellales</taxon>
        <taxon>Jiangellaceae</taxon>
        <taxon>Phytoactinopolyspora</taxon>
    </lineage>
</organism>
<dbReference type="RefSeq" id="WP_162450680.1">
    <property type="nucleotide sequence ID" value="NZ_WLZY01000004.1"/>
</dbReference>
<dbReference type="AlphaFoldDB" id="A0A7K3M433"/>
<dbReference type="GO" id="GO:0003677">
    <property type="term" value="F:DNA binding"/>
    <property type="evidence" value="ECO:0007669"/>
    <property type="project" value="InterPro"/>
</dbReference>
<dbReference type="InterPro" id="IPR013762">
    <property type="entry name" value="Integrase-like_cat_sf"/>
</dbReference>
<dbReference type="PANTHER" id="PTHR30349:SF81">
    <property type="entry name" value="TYROSINE RECOMBINASE XERC"/>
    <property type="match status" value="1"/>
</dbReference>
<dbReference type="Pfam" id="PF00589">
    <property type="entry name" value="Phage_integrase"/>
    <property type="match status" value="1"/>
</dbReference>
<comment type="caution">
    <text evidence="3">The sequence shown here is derived from an EMBL/GenBank/DDBJ whole genome shotgun (WGS) entry which is preliminary data.</text>
</comment>
<dbReference type="Proteomes" id="UP000460435">
    <property type="component" value="Unassembled WGS sequence"/>
</dbReference>
<dbReference type="CDD" id="cd00397">
    <property type="entry name" value="DNA_BRE_C"/>
    <property type="match status" value="1"/>
</dbReference>
<dbReference type="EMBL" id="WLZY01000004">
    <property type="protein sequence ID" value="NDL57980.1"/>
    <property type="molecule type" value="Genomic_DNA"/>
</dbReference>
<dbReference type="GO" id="GO:0006310">
    <property type="term" value="P:DNA recombination"/>
    <property type="evidence" value="ECO:0007669"/>
    <property type="project" value="UniProtKB-KW"/>
</dbReference>
<sequence length="351" mass="39042">MASLAVVRDIHSPRLLDAADAAAAFQEDLFAEFVLARSAHGAADATVRAELAAVTEFLDWAGCYAWEVQPGHGDRFLAEAQRERAAKTRQMKAGRIATFYRFLEVRYQGEIHRLTGRVVTSPIDEVNRPRSTGPCTVRVPPSPVELSGFFTRWREALAEARKWRTATRNYAMARLAAEVGLRANELCELALDDLHFDHGPLGKIHVRMGKGSRGSGPRERLVPMLGIARTLLTWWVEDVRGEFSDDFERPRAALFPFERGGRADKEAFRVAVRDAAAEHLRGPVRTLTPHVLRHACASRLYADGLSLLALQQALGHRWLTTTVSYVHVASEAIEAEYARAAERAAARLTAR</sequence>
<protein>
    <submittedName>
        <fullName evidence="3">Tyrosine-type recombinase/integrase</fullName>
    </submittedName>
</protein>
<feature type="domain" description="Tyr recombinase" evidence="2">
    <location>
        <begin position="139"/>
        <end position="338"/>
    </location>
</feature>
<keyword evidence="4" id="KW-1185">Reference proteome</keyword>
<dbReference type="InterPro" id="IPR050090">
    <property type="entry name" value="Tyrosine_recombinase_XerCD"/>
</dbReference>
<dbReference type="PANTHER" id="PTHR30349">
    <property type="entry name" value="PHAGE INTEGRASE-RELATED"/>
    <property type="match status" value="1"/>
</dbReference>
<evidence type="ECO:0000256" key="1">
    <source>
        <dbReference type="ARBA" id="ARBA00023172"/>
    </source>
</evidence>
<name>A0A7K3M433_9ACTN</name>
<dbReference type="PROSITE" id="PS51898">
    <property type="entry name" value="TYR_RECOMBINASE"/>
    <property type="match status" value="1"/>
</dbReference>
<dbReference type="InterPro" id="IPR011010">
    <property type="entry name" value="DNA_brk_join_enz"/>
</dbReference>
<evidence type="ECO:0000259" key="2">
    <source>
        <dbReference type="PROSITE" id="PS51898"/>
    </source>
</evidence>
<evidence type="ECO:0000313" key="4">
    <source>
        <dbReference type="Proteomes" id="UP000460435"/>
    </source>
</evidence>
<accession>A0A7K3M433</accession>
<reference evidence="3 4" key="1">
    <citation type="submission" date="2019-11" db="EMBL/GenBank/DDBJ databases">
        <authorList>
            <person name="Li X.-J."/>
            <person name="Feng X.-M."/>
        </authorList>
    </citation>
    <scope>NUCLEOTIDE SEQUENCE [LARGE SCALE GENOMIC DNA]</scope>
    <source>
        <strain evidence="3 4">XMNu-373</strain>
    </source>
</reference>
<dbReference type="Gene3D" id="1.10.443.10">
    <property type="entry name" value="Intergrase catalytic core"/>
    <property type="match status" value="1"/>
</dbReference>
<dbReference type="SUPFAM" id="SSF56349">
    <property type="entry name" value="DNA breaking-rejoining enzymes"/>
    <property type="match status" value="1"/>
</dbReference>
<dbReference type="GO" id="GO:0015074">
    <property type="term" value="P:DNA integration"/>
    <property type="evidence" value="ECO:0007669"/>
    <property type="project" value="InterPro"/>
</dbReference>
<gene>
    <name evidence="3" type="ORF">F7O44_12945</name>
</gene>
<proteinExistence type="predicted"/>